<reference evidence="3 4" key="1">
    <citation type="journal article" date="2015" name="Microbiome">
        <title>Genomic resolution of linkages in carbon, nitrogen, and sulfur cycling among widespread estuary sediment bacteria.</title>
        <authorList>
            <person name="Baker B.J."/>
            <person name="Lazar C.S."/>
            <person name="Teske A.P."/>
            <person name="Dick G.J."/>
        </authorList>
    </citation>
    <scope>NUCLEOTIDE SEQUENCE [LARGE SCALE GENOMIC DNA]</scope>
    <source>
        <strain evidence="3">SM23_60</strain>
    </source>
</reference>
<dbReference type="InterPro" id="IPR050721">
    <property type="entry name" value="Trk_Ktr_HKT_K-transport"/>
</dbReference>
<organism evidence="3 4">
    <name type="scientific">candidate division WOR_3 bacterium SM23_60</name>
    <dbReference type="NCBI Taxonomy" id="1703780"/>
    <lineage>
        <taxon>Bacteria</taxon>
        <taxon>Bacteria division WOR-3</taxon>
    </lineage>
</organism>
<evidence type="ECO:0000313" key="4">
    <source>
        <dbReference type="Proteomes" id="UP000051096"/>
    </source>
</evidence>
<feature type="domain" description="RCK C-terminal" evidence="2">
    <location>
        <begin position="134"/>
        <end position="228"/>
    </location>
</feature>
<name>A0A0S8GII7_UNCW3</name>
<gene>
    <name evidence="3" type="ORF">AMJ87_03725</name>
</gene>
<evidence type="ECO:0000313" key="3">
    <source>
        <dbReference type="EMBL" id="KPK72799.1"/>
    </source>
</evidence>
<dbReference type="Pfam" id="PF02254">
    <property type="entry name" value="TrkA_N"/>
    <property type="match status" value="1"/>
</dbReference>
<dbReference type="PROSITE" id="PS51201">
    <property type="entry name" value="RCK_N"/>
    <property type="match status" value="1"/>
</dbReference>
<dbReference type="PANTHER" id="PTHR43833">
    <property type="entry name" value="POTASSIUM CHANNEL PROTEIN 2-RELATED-RELATED"/>
    <property type="match status" value="1"/>
</dbReference>
<evidence type="ECO:0000259" key="2">
    <source>
        <dbReference type="PROSITE" id="PS51202"/>
    </source>
</evidence>
<feature type="domain" description="RCK N-terminal" evidence="1">
    <location>
        <begin position="1"/>
        <end position="117"/>
    </location>
</feature>
<dbReference type="SUPFAM" id="SSF51735">
    <property type="entry name" value="NAD(P)-binding Rossmann-fold domains"/>
    <property type="match status" value="1"/>
</dbReference>
<protein>
    <recommendedName>
        <fullName evidence="5">Potassium uptake system protein</fullName>
    </recommendedName>
</protein>
<accession>A0A0S8GII7</accession>
<dbReference type="SUPFAM" id="SSF116726">
    <property type="entry name" value="TrkA C-terminal domain-like"/>
    <property type="match status" value="1"/>
</dbReference>
<dbReference type="Gene3D" id="3.30.70.1450">
    <property type="entry name" value="Regulator of K+ conductance, C-terminal domain"/>
    <property type="match status" value="1"/>
</dbReference>
<sequence>MKQFVVIGLGRFGSSIAKSLSEKKFDVLAIDEDENRVKQMEGTVSQAVVMDATDEKALKELGVADFDTAIVSMGETVEDSIMITLSLKEMGLRQVIVKAKSELHAKILKRVGADRIVFPEREMAERLADSLASPKIFDFIELSETHGIIEIVSPKKFIGKTLSGLKLREKYKVSVIAIKRKVPFSQPDGSTDFKEEVIIGPGGENEVISGDVIILLGANVDLEKIEKL</sequence>
<dbReference type="Gene3D" id="3.40.50.720">
    <property type="entry name" value="NAD(P)-binding Rossmann-like Domain"/>
    <property type="match status" value="1"/>
</dbReference>
<dbReference type="InterPro" id="IPR006037">
    <property type="entry name" value="RCK_C"/>
</dbReference>
<comment type="caution">
    <text evidence="3">The sequence shown here is derived from an EMBL/GenBank/DDBJ whole genome shotgun (WGS) entry which is preliminary data.</text>
</comment>
<dbReference type="InterPro" id="IPR036291">
    <property type="entry name" value="NAD(P)-bd_dom_sf"/>
</dbReference>
<dbReference type="InterPro" id="IPR003148">
    <property type="entry name" value="RCK_N"/>
</dbReference>
<dbReference type="GO" id="GO:0006813">
    <property type="term" value="P:potassium ion transport"/>
    <property type="evidence" value="ECO:0007669"/>
    <property type="project" value="InterPro"/>
</dbReference>
<dbReference type="EMBL" id="LJUO01000022">
    <property type="protein sequence ID" value="KPK72799.1"/>
    <property type="molecule type" value="Genomic_DNA"/>
</dbReference>
<dbReference type="PATRIC" id="fig|1703780.3.peg.1494"/>
<evidence type="ECO:0000259" key="1">
    <source>
        <dbReference type="PROSITE" id="PS51201"/>
    </source>
</evidence>
<dbReference type="Proteomes" id="UP000051096">
    <property type="component" value="Unassembled WGS sequence"/>
</dbReference>
<dbReference type="InterPro" id="IPR036721">
    <property type="entry name" value="RCK_C_sf"/>
</dbReference>
<evidence type="ECO:0008006" key="5">
    <source>
        <dbReference type="Google" id="ProtNLM"/>
    </source>
</evidence>
<dbReference type="GO" id="GO:0008324">
    <property type="term" value="F:monoatomic cation transmembrane transporter activity"/>
    <property type="evidence" value="ECO:0007669"/>
    <property type="project" value="InterPro"/>
</dbReference>
<dbReference type="PANTHER" id="PTHR43833:SF7">
    <property type="entry name" value="KTR SYSTEM POTASSIUM UPTAKE PROTEIN C"/>
    <property type="match status" value="1"/>
</dbReference>
<proteinExistence type="predicted"/>
<dbReference type="Pfam" id="PF02080">
    <property type="entry name" value="TrkA_C"/>
    <property type="match status" value="1"/>
</dbReference>
<dbReference type="PROSITE" id="PS51202">
    <property type="entry name" value="RCK_C"/>
    <property type="match status" value="1"/>
</dbReference>
<dbReference type="AlphaFoldDB" id="A0A0S8GII7"/>